<evidence type="ECO:0000259" key="2">
    <source>
        <dbReference type="Pfam" id="PF12729"/>
    </source>
</evidence>
<keyword evidence="4" id="KW-1185">Reference proteome</keyword>
<organism evidence="3 4">
    <name type="scientific">Spirosoma utsteinense</name>
    <dbReference type="NCBI Taxonomy" id="2585773"/>
    <lineage>
        <taxon>Bacteria</taxon>
        <taxon>Pseudomonadati</taxon>
        <taxon>Bacteroidota</taxon>
        <taxon>Cytophagia</taxon>
        <taxon>Cytophagales</taxon>
        <taxon>Cytophagaceae</taxon>
        <taxon>Spirosoma</taxon>
    </lineage>
</organism>
<name>A0ABR6WE70_9BACT</name>
<proteinExistence type="predicted"/>
<dbReference type="EMBL" id="VFIA01000047">
    <property type="protein sequence ID" value="MBC3794473.1"/>
    <property type="molecule type" value="Genomic_DNA"/>
</dbReference>
<evidence type="ECO:0000256" key="1">
    <source>
        <dbReference type="SAM" id="Phobius"/>
    </source>
</evidence>
<evidence type="ECO:0000313" key="4">
    <source>
        <dbReference type="Proteomes" id="UP000700732"/>
    </source>
</evidence>
<gene>
    <name evidence="3" type="ORF">FH603_5002</name>
</gene>
<reference evidence="3 4" key="1">
    <citation type="submission" date="2019-06" db="EMBL/GenBank/DDBJ databases">
        <title>Spirosoma utsteinense sp. nov. isolated from Antarctic ice-free soils.</title>
        <authorList>
            <person name="Tahon G."/>
        </authorList>
    </citation>
    <scope>NUCLEOTIDE SEQUENCE [LARGE SCALE GENOMIC DNA]</scope>
    <source>
        <strain evidence="3 4">LMG 31447</strain>
    </source>
</reference>
<keyword evidence="1" id="KW-0812">Transmembrane</keyword>
<evidence type="ECO:0000313" key="3">
    <source>
        <dbReference type="EMBL" id="MBC3794473.1"/>
    </source>
</evidence>
<feature type="domain" description="Chemotaxis methyl-accepting receptor HlyB-like 4HB MCP" evidence="2">
    <location>
        <begin position="15"/>
        <end position="177"/>
    </location>
</feature>
<dbReference type="InterPro" id="IPR024478">
    <property type="entry name" value="HlyB_4HB_MCP"/>
</dbReference>
<keyword evidence="1" id="KW-0472">Membrane</keyword>
<protein>
    <recommendedName>
        <fullName evidence="2">Chemotaxis methyl-accepting receptor HlyB-like 4HB MCP domain-containing protein</fullName>
    </recommendedName>
</protein>
<feature type="transmembrane region" description="Helical" evidence="1">
    <location>
        <begin position="12"/>
        <end position="30"/>
    </location>
</feature>
<feature type="transmembrane region" description="Helical" evidence="1">
    <location>
        <begin position="187"/>
        <end position="208"/>
    </location>
</feature>
<accession>A0ABR6WE70</accession>
<dbReference type="Proteomes" id="UP000700732">
    <property type="component" value="Unassembled WGS sequence"/>
</dbReference>
<dbReference type="Pfam" id="PF12729">
    <property type="entry name" value="4HB_MCP_1"/>
    <property type="match status" value="1"/>
</dbReference>
<keyword evidence="1" id="KW-1133">Transmembrane helix</keyword>
<dbReference type="RefSeq" id="WP_186741032.1">
    <property type="nucleotide sequence ID" value="NZ_VFIA01000047.1"/>
</dbReference>
<comment type="caution">
    <text evidence="3">The sequence shown here is derived from an EMBL/GenBank/DDBJ whole genome shotgun (WGS) entry which is preliminary data.</text>
</comment>
<sequence>MTPPSNTRSSVRSVLLIVSCLGLILTSIFLNRRSMNDIQQASASIYKDRLVPMGMLVDLTATVYRKRLLLETFVLATHKPDTGPMASTLDRLNRQTDSLLTEFEKTSLTVREASQLQSLKQQLTVYNQLEGELTTKLNDHPTAQQALFAGGSSTAFGQVAHTLNDLVSLQLTVGEELLGESRGQTDYIYVLTALQIGLVLMIGLSLFWHRFR</sequence>